<evidence type="ECO:0008006" key="3">
    <source>
        <dbReference type="Google" id="ProtNLM"/>
    </source>
</evidence>
<dbReference type="Proteomes" id="UP001596406">
    <property type="component" value="Unassembled WGS sequence"/>
</dbReference>
<sequence>MDTPDNTSTTMRPPRLRGYLNEEFEFPVDRAGVIERAGDVTVDAPDDDDSESISAMLERDNDNPYETLEDLFASIYGSLDDSYIGRKYYDDRGSNVEEVTGDYPRDERNVSF</sequence>
<dbReference type="RefSeq" id="WP_304449991.1">
    <property type="nucleotide sequence ID" value="NZ_JARRAH010000004.1"/>
</dbReference>
<keyword evidence="2" id="KW-1185">Reference proteome</keyword>
<gene>
    <name evidence="1" type="ORF">ACFQHK_17570</name>
</gene>
<dbReference type="EMBL" id="JBHSXM010000004">
    <property type="protein sequence ID" value="MFC6838293.1"/>
    <property type="molecule type" value="Genomic_DNA"/>
</dbReference>
<accession>A0ABD5UHC7</accession>
<proteinExistence type="predicted"/>
<name>A0ABD5UHC7_9EURY</name>
<evidence type="ECO:0000313" key="1">
    <source>
        <dbReference type="EMBL" id="MFC6838293.1"/>
    </source>
</evidence>
<evidence type="ECO:0000313" key="2">
    <source>
        <dbReference type="Proteomes" id="UP001596406"/>
    </source>
</evidence>
<dbReference type="Pfam" id="PF19102">
    <property type="entry name" value="DUF5789"/>
    <property type="match status" value="1"/>
</dbReference>
<dbReference type="InterPro" id="IPR043899">
    <property type="entry name" value="DUF5789"/>
</dbReference>
<organism evidence="1 2">
    <name type="scientific">Halomarina ordinaria</name>
    <dbReference type="NCBI Taxonomy" id="3033939"/>
    <lineage>
        <taxon>Archaea</taxon>
        <taxon>Methanobacteriati</taxon>
        <taxon>Methanobacteriota</taxon>
        <taxon>Stenosarchaea group</taxon>
        <taxon>Halobacteria</taxon>
        <taxon>Halobacteriales</taxon>
        <taxon>Natronomonadaceae</taxon>
        <taxon>Halomarina</taxon>
    </lineage>
</organism>
<comment type="caution">
    <text evidence="1">The sequence shown here is derived from an EMBL/GenBank/DDBJ whole genome shotgun (WGS) entry which is preliminary data.</text>
</comment>
<protein>
    <recommendedName>
        <fullName evidence="3">DUF2795 domain-containing protein</fullName>
    </recommendedName>
</protein>
<dbReference type="AlphaFoldDB" id="A0ABD5UHC7"/>
<reference evidence="1 2" key="1">
    <citation type="journal article" date="2019" name="Int. J. Syst. Evol. Microbiol.">
        <title>The Global Catalogue of Microorganisms (GCM) 10K type strain sequencing project: providing services to taxonomists for standard genome sequencing and annotation.</title>
        <authorList>
            <consortium name="The Broad Institute Genomics Platform"/>
            <consortium name="The Broad Institute Genome Sequencing Center for Infectious Disease"/>
            <person name="Wu L."/>
            <person name="Ma J."/>
        </authorList>
    </citation>
    <scope>NUCLEOTIDE SEQUENCE [LARGE SCALE GENOMIC DNA]</scope>
    <source>
        <strain evidence="1 2">PSRA2</strain>
    </source>
</reference>